<dbReference type="AlphaFoldDB" id="A0A2H1YGG4"/>
<feature type="transmembrane region" description="Helical" evidence="1">
    <location>
        <begin position="16"/>
        <end position="36"/>
    </location>
</feature>
<evidence type="ECO:0000256" key="1">
    <source>
        <dbReference type="SAM" id="Phobius"/>
    </source>
</evidence>
<evidence type="ECO:0000313" key="3">
    <source>
        <dbReference type="Proteomes" id="UP000234211"/>
    </source>
</evidence>
<protein>
    <submittedName>
        <fullName evidence="2">Uncharacterized protein</fullName>
    </submittedName>
</protein>
<feature type="transmembrane region" description="Helical" evidence="1">
    <location>
        <begin position="56"/>
        <end position="74"/>
    </location>
</feature>
<organism evidence="2 3">
    <name type="scientific">Tenacibaculum piscium</name>
    <dbReference type="NCBI Taxonomy" id="1458515"/>
    <lineage>
        <taxon>Bacteria</taxon>
        <taxon>Pseudomonadati</taxon>
        <taxon>Bacteroidota</taxon>
        <taxon>Flavobacteriia</taxon>
        <taxon>Flavobacteriales</taxon>
        <taxon>Flavobacteriaceae</taxon>
        <taxon>Tenacibaculum</taxon>
    </lineage>
</organism>
<dbReference type="OrthoDB" id="1366159at2"/>
<sequence>MGELWSKIKGFFAENLYLILLGYSLLYLIFYTLYFFNDSFNCFLSDYDVYIEYLKSLSLFAFTAGIFTVALKYIQYLKVFEKEFDRIVDSPKFNEKLKSTISAITFSEEFLNKQSDLNSIWKKVTLSKYKNEFPELYDKVEKNIINELFEDNSLTKYYKNVQISYELQLVSEYEIKVKEFSSFTIIRNNTKPFSWDFFVSFFRDFTDEIAVETSLLNVEKTKVDGKEIDISKCKILNEEENENFTRKKYSYELKGKNEYHIERCFEFSQNLNEDRIISFSSSHVIDDLSVYVKNCSSLEVVFEPVGKNKFYKNEIFSEARLSYINRDVFLPGEKYKLFVFKK</sequence>
<keyword evidence="3" id="KW-1185">Reference proteome</keyword>
<name>A0A2H1YGG4_9FLAO</name>
<evidence type="ECO:0000313" key="2">
    <source>
        <dbReference type="EMBL" id="SOS74575.1"/>
    </source>
</evidence>
<reference evidence="3" key="1">
    <citation type="submission" date="2017-11" db="EMBL/GenBank/DDBJ databases">
        <authorList>
            <person name="Duchaud E."/>
        </authorList>
    </citation>
    <scope>NUCLEOTIDE SEQUENCE [LARGE SCALE GENOMIC DNA]</scope>
    <source>
        <strain evidence="3">Tenacibaculum sp. TNO020</strain>
    </source>
</reference>
<dbReference type="RefSeq" id="WP_101917068.1">
    <property type="nucleotide sequence ID" value="NZ_OENF01000018.1"/>
</dbReference>
<keyword evidence="1" id="KW-0472">Membrane</keyword>
<keyword evidence="1" id="KW-0812">Transmembrane</keyword>
<gene>
    <name evidence="2" type="ORF">TNO020_250001</name>
</gene>
<dbReference type="EMBL" id="OENF01000018">
    <property type="protein sequence ID" value="SOS74575.1"/>
    <property type="molecule type" value="Genomic_DNA"/>
</dbReference>
<keyword evidence="1" id="KW-1133">Transmembrane helix</keyword>
<accession>A0A2H1YGG4</accession>
<proteinExistence type="predicted"/>
<dbReference type="Proteomes" id="UP000234211">
    <property type="component" value="Unassembled WGS sequence"/>
</dbReference>